<evidence type="ECO:0000313" key="2">
    <source>
        <dbReference type="EMBL" id="MEC1177451.1"/>
    </source>
</evidence>
<gene>
    <name evidence="2" type="ORF">P9B03_03060</name>
</gene>
<keyword evidence="3" id="KW-1185">Reference proteome</keyword>
<comment type="caution">
    <text evidence="2">The sequence shown here is derived from an EMBL/GenBank/DDBJ whole genome shotgun (WGS) entry which is preliminary data.</text>
</comment>
<protein>
    <recommendedName>
        <fullName evidence="4">Lipoprotein</fullName>
    </recommendedName>
</protein>
<evidence type="ECO:0000256" key="1">
    <source>
        <dbReference type="SAM" id="SignalP"/>
    </source>
</evidence>
<name>A0AAW9NRN1_9BACL</name>
<keyword evidence="1" id="KW-0732">Signal</keyword>
<evidence type="ECO:0008006" key="4">
    <source>
        <dbReference type="Google" id="ProtNLM"/>
    </source>
</evidence>
<proteinExistence type="predicted"/>
<dbReference type="PROSITE" id="PS51257">
    <property type="entry name" value="PROKAR_LIPOPROTEIN"/>
    <property type="match status" value="1"/>
</dbReference>
<sequence length="156" mass="17648">MNIKSFLSMVIVVTFCLMAGCSNHEDKGSANNEFPPSYTGVVIVNGAQYEMKKGNYQWQRKKGLQTEVVQTDHAAPNQMAEQMEAIRTKPNQQIAIEIDSNPHCKVYLWNENGVDREIKQEANQLIVPSNKGKYIYEVVAEWADGTISYTFVVEVQ</sequence>
<dbReference type="RefSeq" id="WP_326121799.1">
    <property type="nucleotide sequence ID" value="NZ_JARSFG010000003.1"/>
</dbReference>
<dbReference type="Proteomes" id="UP001344888">
    <property type="component" value="Unassembled WGS sequence"/>
</dbReference>
<reference evidence="2 3" key="1">
    <citation type="submission" date="2023-03" db="EMBL/GenBank/DDBJ databases">
        <title>Bacillus Genome Sequencing.</title>
        <authorList>
            <person name="Dunlap C."/>
        </authorList>
    </citation>
    <scope>NUCLEOTIDE SEQUENCE [LARGE SCALE GENOMIC DNA]</scope>
    <source>
        <strain evidence="2 3">B-59205</strain>
    </source>
</reference>
<evidence type="ECO:0000313" key="3">
    <source>
        <dbReference type="Proteomes" id="UP001344888"/>
    </source>
</evidence>
<accession>A0AAW9NRN1</accession>
<dbReference type="EMBL" id="JARSFG010000003">
    <property type="protein sequence ID" value="MEC1177451.1"/>
    <property type="molecule type" value="Genomic_DNA"/>
</dbReference>
<feature type="signal peptide" evidence="1">
    <location>
        <begin position="1"/>
        <end position="19"/>
    </location>
</feature>
<organism evidence="2 3">
    <name type="scientific">Metasolibacillus meyeri</name>
    <dbReference type="NCBI Taxonomy" id="1071052"/>
    <lineage>
        <taxon>Bacteria</taxon>
        <taxon>Bacillati</taxon>
        <taxon>Bacillota</taxon>
        <taxon>Bacilli</taxon>
        <taxon>Bacillales</taxon>
        <taxon>Caryophanaceae</taxon>
        <taxon>Metasolibacillus</taxon>
    </lineage>
</organism>
<feature type="chain" id="PRO_5043880639" description="Lipoprotein" evidence="1">
    <location>
        <begin position="20"/>
        <end position="156"/>
    </location>
</feature>
<dbReference type="AlphaFoldDB" id="A0AAW9NRN1"/>